<organism evidence="5 6">
    <name type="scientific">Clitoria ternatea</name>
    <name type="common">Butterfly pea</name>
    <dbReference type="NCBI Taxonomy" id="43366"/>
    <lineage>
        <taxon>Eukaryota</taxon>
        <taxon>Viridiplantae</taxon>
        <taxon>Streptophyta</taxon>
        <taxon>Embryophyta</taxon>
        <taxon>Tracheophyta</taxon>
        <taxon>Spermatophyta</taxon>
        <taxon>Magnoliopsida</taxon>
        <taxon>eudicotyledons</taxon>
        <taxon>Gunneridae</taxon>
        <taxon>Pentapetalae</taxon>
        <taxon>rosids</taxon>
        <taxon>fabids</taxon>
        <taxon>Fabales</taxon>
        <taxon>Fabaceae</taxon>
        <taxon>Papilionoideae</taxon>
        <taxon>50 kb inversion clade</taxon>
        <taxon>NPAAA clade</taxon>
        <taxon>indigoferoid/millettioid clade</taxon>
        <taxon>Phaseoleae</taxon>
        <taxon>Clitoria</taxon>
    </lineage>
</organism>
<name>A0AAN9J7V2_CLITE</name>
<dbReference type="SUPFAM" id="SSF46689">
    <property type="entry name" value="Homeodomain-like"/>
    <property type="match status" value="1"/>
</dbReference>
<evidence type="ECO:0000313" key="6">
    <source>
        <dbReference type="Proteomes" id="UP001359559"/>
    </source>
</evidence>
<dbReference type="PROSITE" id="PS51294">
    <property type="entry name" value="HTH_MYB"/>
    <property type="match status" value="1"/>
</dbReference>
<reference evidence="5 6" key="1">
    <citation type="submission" date="2024-01" db="EMBL/GenBank/DDBJ databases">
        <title>The genomes of 5 underutilized Papilionoideae crops provide insights into root nodulation and disease resistance.</title>
        <authorList>
            <person name="Yuan L."/>
        </authorList>
    </citation>
    <scope>NUCLEOTIDE SEQUENCE [LARGE SCALE GENOMIC DNA]</scope>
    <source>
        <strain evidence="5">LY-2023</strain>
        <tissue evidence="5">Leaf</tissue>
    </source>
</reference>
<dbReference type="Pfam" id="PF00249">
    <property type="entry name" value="Myb_DNA-binding"/>
    <property type="match status" value="1"/>
</dbReference>
<dbReference type="Gene3D" id="1.10.10.60">
    <property type="entry name" value="Homeodomain-like"/>
    <property type="match status" value="1"/>
</dbReference>
<dbReference type="CDD" id="cd00167">
    <property type="entry name" value="SANT"/>
    <property type="match status" value="1"/>
</dbReference>
<evidence type="ECO:0000313" key="5">
    <source>
        <dbReference type="EMBL" id="KAK7293812.1"/>
    </source>
</evidence>
<keyword evidence="6" id="KW-1185">Reference proteome</keyword>
<dbReference type="Proteomes" id="UP001359559">
    <property type="component" value="Unassembled WGS sequence"/>
</dbReference>
<keyword evidence="2" id="KW-0539">Nucleus</keyword>
<accession>A0AAN9J7V2</accession>
<dbReference type="PANTHER" id="PTHR45614">
    <property type="entry name" value="MYB PROTEIN-RELATED"/>
    <property type="match status" value="1"/>
</dbReference>
<evidence type="ECO:0000256" key="2">
    <source>
        <dbReference type="ARBA" id="ARBA00023242"/>
    </source>
</evidence>
<gene>
    <name evidence="5" type="ORF">RJT34_16687</name>
</gene>
<sequence length="257" mass="29684">METNSSVSGEDFNRSCTRGHWRPSEINCSANLFNNMVPRTGIQLLRNFKEEQILRLSVSAHIGKSCRLRWFNQLDPTINRRPFTKEEEERLLLAHNIHGNRWSHIARYFPCRTDNAVKNQWHVIMARLRREQSNTIKRTTHSSNNTTLPNENISRLVHFDKEMLFASNPHHYMMSSLAQMKFGSVPSFANNELLAMFPDYNGVVVPSTQFGRVKRDYLCDNSFSSSSSSANNVDESEEVPFFDFLGVGESLHHEDCQ</sequence>
<dbReference type="SMART" id="SM00717">
    <property type="entry name" value="SANT"/>
    <property type="match status" value="1"/>
</dbReference>
<dbReference type="GO" id="GO:0000978">
    <property type="term" value="F:RNA polymerase II cis-regulatory region sequence-specific DNA binding"/>
    <property type="evidence" value="ECO:0007669"/>
    <property type="project" value="TreeGrafter"/>
</dbReference>
<dbReference type="AlphaFoldDB" id="A0AAN9J7V2"/>
<evidence type="ECO:0000259" key="3">
    <source>
        <dbReference type="PROSITE" id="PS50090"/>
    </source>
</evidence>
<feature type="domain" description="HTH myb-type" evidence="4">
    <location>
        <begin position="75"/>
        <end position="129"/>
    </location>
</feature>
<dbReference type="InterPro" id="IPR009057">
    <property type="entry name" value="Homeodomain-like_sf"/>
</dbReference>
<protein>
    <submittedName>
        <fullName evidence="5">Uncharacterized protein</fullName>
    </submittedName>
</protein>
<feature type="domain" description="Myb-like" evidence="3">
    <location>
        <begin position="75"/>
        <end position="125"/>
    </location>
</feature>
<dbReference type="EMBL" id="JAYKXN010000004">
    <property type="protein sequence ID" value="KAK7293812.1"/>
    <property type="molecule type" value="Genomic_DNA"/>
</dbReference>
<comment type="caution">
    <text evidence="5">The sequence shown here is derived from an EMBL/GenBank/DDBJ whole genome shotgun (WGS) entry which is preliminary data.</text>
</comment>
<dbReference type="InterPro" id="IPR017930">
    <property type="entry name" value="Myb_dom"/>
</dbReference>
<dbReference type="PANTHER" id="PTHR45614:SF150">
    <property type="entry name" value="MYB-LIKE DNA-BINDING DOMAIN CONTAINING PROTEIN, EXPRESSED"/>
    <property type="match status" value="1"/>
</dbReference>
<comment type="subcellular location">
    <subcellularLocation>
        <location evidence="1">Nucleus</location>
    </subcellularLocation>
</comment>
<proteinExistence type="predicted"/>
<dbReference type="InterPro" id="IPR001005">
    <property type="entry name" value="SANT/Myb"/>
</dbReference>
<evidence type="ECO:0000256" key="1">
    <source>
        <dbReference type="ARBA" id="ARBA00004123"/>
    </source>
</evidence>
<dbReference type="InterPro" id="IPR050560">
    <property type="entry name" value="MYB_TF"/>
</dbReference>
<dbReference type="PROSITE" id="PS50090">
    <property type="entry name" value="MYB_LIKE"/>
    <property type="match status" value="1"/>
</dbReference>
<dbReference type="GO" id="GO:0000981">
    <property type="term" value="F:DNA-binding transcription factor activity, RNA polymerase II-specific"/>
    <property type="evidence" value="ECO:0007669"/>
    <property type="project" value="TreeGrafter"/>
</dbReference>
<dbReference type="GO" id="GO:0005634">
    <property type="term" value="C:nucleus"/>
    <property type="evidence" value="ECO:0007669"/>
    <property type="project" value="UniProtKB-SubCell"/>
</dbReference>
<evidence type="ECO:0000259" key="4">
    <source>
        <dbReference type="PROSITE" id="PS51294"/>
    </source>
</evidence>